<dbReference type="PANTHER" id="PTHR39515:SF2">
    <property type="entry name" value="HTH-TYPE TRANSCRIPTIONAL REGULATOR RV0880"/>
    <property type="match status" value="1"/>
</dbReference>
<dbReference type="InterPro" id="IPR052526">
    <property type="entry name" value="HTH-type_Bedaq_tolerance"/>
</dbReference>
<dbReference type="EMBL" id="JHEH01000016">
    <property type="protein sequence ID" value="KEP69246.1"/>
    <property type="molecule type" value="Genomic_DNA"/>
</dbReference>
<dbReference type="SUPFAM" id="SSF46785">
    <property type="entry name" value="Winged helix' DNA-binding domain"/>
    <property type="match status" value="1"/>
</dbReference>
<dbReference type="STRING" id="1185766.SAMN05216224_10145"/>
<proteinExistence type="predicted"/>
<dbReference type="GO" id="GO:0003700">
    <property type="term" value="F:DNA-binding transcription factor activity"/>
    <property type="evidence" value="ECO:0007669"/>
    <property type="project" value="InterPro"/>
</dbReference>
<evidence type="ECO:0000259" key="1">
    <source>
        <dbReference type="PROSITE" id="PS50995"/>
    </source>
</evidence>
<dbReference type="InterPro" id="IPR036390">
    <property type="entry name" value="WH_DNA-bd_sf"/>
</dbReference>
<name>A0A074TBX9_9RHOB</name>
<sequence>MQVNVVDSHTERTRALATELRAVVALLNRRLRSGEGIANLSASQSFALLQLEQSGTQSITELSRSAGVRPQSMGATIATLQSTGYVTSAFDPKDRRRTLVSLSAQGKAQLAQAGGDRLDALGQVLAECFEPHELADLELTVGVLQRIAKH</sequence>
<dbReference type="eggNOG" id="COG1846">
    <property type="taxonomic scope" value="Bacteria"/>
</dbReference>
<organism evidence="2 3">
    <name type="scientific">Thioclava dalianensis</name>
    <dbReference type="NCBI Taxonomy" id="1185766"/>
    <lineage>
        <taxon>Bacteria</taxon>
        <taxon>Pseudomonadati</taxon>
        <taxon>Pseudomonadota</taxon>
        <taxon>Alphaproteobacteria</taxon>
        <taxon>Rhodobacterales</taxon>
        <taxon>Paracoccaceae</taxon>
        <taxon>Thioclava</taxon>
    </lineage>
</organism>
<accession>A0A074TBX9</accession>
<dbReference type="PANTHER" id="PTHR39515">
    <property type="entry name" value="CONSERVED PROTEIN"/>
    <property type="match status" value="1"/>
</dbReference>
<evidence type="ECO:0000313" key="2">
    <source>
        <dbReference type="EMBL" id="KEP69246.1"/>
    </source>
</evidence>
<protein>
    <submittedName>
        <fullName evidence="2">MarR family transcriptional regulator</fullName>
    </submittedName>
</protein>
<dbReference type="AlphaFoldDB" id="A0A074TBX9"/>
<evidence type="ECO:0000313" key="3">
    <source>
        <dbReference type="Proteomes" id="UP000027725"/>
    </source>
</evidence>
<dbReference type="InterPro" id="IPR000835">
    <property type="entry name" value="HTH_MarR-typ"/>
</dbReference>
<dbReference type="Proteomes" id="UP000027725">
    <property type="component" value="Unassembled WGS sequence"/>
</dbReference>
<dbReference type="PROSITE" id="PS50995">
    <property type="entry name" value="HTH_MARR_2"/>
    <property type="match status" value="1"/>
</dbReference>
<comment type="caution">
    <text evidence="2">The sequence shown here is derived from an EMBL/GenBank/DDBJ whole genome shotgun (WGS) entry which is preliminary data.</text>
</comment>
<dbReference type="OrthoDB" id="511972at2"/>
<dbReference type="Pfam" id="PF12802">
    <property type="entry name" value="MarR_2"/>
    <property type="match status" value="1"/>
</dbReference>
<dbReference type="InterPro" id="IPR036388">
    <property type="entry name" value="WH-like_DNA-bd_sf"/>
</dbReference>
<gene>
    <name evidence="2" type="ORF">DL1_04985</name>
</gene>
<keyword evidence="3" id="KW-1185">Reference proteome</keyword>
<feature type="domain" description="HTH marR-type" evidence="1">
    <location>
        <begin position="13"/>
        <end position="149"/>
    </location>
</feature>
<dbReference type="Gene3D" id="1.10.10.10">
    <property type="entry name" value="Winged helix-like DNA-binding domain superfamily/Winged helix DNA-binding domain"/>
    <property type="match status" value="1"/>
</dbReference>
<reference evidence="2 3" key="1">
    <citation type="submission" date="2014-03" db="EMBL/GenBank/DDBJ databases">
        <title>The draft genome sequence of Thioclava dalianensis DLFJ1-1.</title>
        <authorList>
            <person name="Lai Q."/>
            <person name="Shao Z."/>
        </authorList>
    </citation>
    <scope>NUCLEOTIDE SEQUENCE [LARGE SCALE GENOMIC DNA]</scope>
    <source>
        <strain evidence="2 3">DLFJ1-1</strain>
    </source>
</reference>
<dbReference type="RefSeq" id="WP_051693543.1">
    <property type="nucleotide sequence ID" value="NZ_FOVB01000001.1"/>
</dbReference>
<dbReference type="SMART" id="SM00347">
    <property type="entry name" value="HTH_MARR"/>
    <property type="match status" value="1"/>
</dbReference>